<feature type="compositionally biased region" description="Acidic residues" evidence="7">
    <location>
        <begin position="269"/>
        <end position="281"/>
    </location>
</feature>
<name>A0A7S1V572_9STRA</name>
<dbReference type="Pfam" id="PF07992">
    <property type="entry name" value="Pyr_redox_2"/>
    <property type="match status" value="1"/>
</dbReference>
<dbReference type="InterPro" id="IPR036249">
    <property type="entry name" value="Thioredoxin-like_sf"/>
</dbReference>
<feature type="domain" description="Thioredoxin" evidence="9">
    <location>
        <begin position="7"/>
        <end position="147"/>
    </location>
</feature>
<keyword evidence="2" id="KW-0285">Flavoprotein</keyword>
<dbReference type="CDD" id="cd02947">
    <property type="entry name" value="TRX_family"/>
    <property type="match status" value="1"/>
</dbReference>
<dbReference type="SUPFAM" id="SSF52833">
    <property type="entry name" value="Thioredoxin-like"/>
    <property type="match status" value="1"/>
</dbReference>
<dbReference type="InterPro" id="IPR013766">
    <property type="entry name" value="Thioredoxin_domain"/>
</dbReference>
<evidence type="ECO:0000256" key="5">
    <source>
        <dbReference type="ARBA" id="ARBA00023157"/>
    </source>
</evidence>
<keyword evidence="8" id="KW-0732">Signal</keyword>
<evidence type="ECO:0000256" key="3">
    <source>
        <dbReference type="ARBA" id="ARBA00022827"/>
    </source>
</evidence>
<evidence type="ECO:0000256" key="8">
    <source>
        <dbReference type="SAM" id="SignalP"/>
    </source>
</evidence>
<proteinExistence type="inferred from homology"/>
<gene>
    <name evidence="10" type="ORF">GOCE00092_LOCUS14672</name>
</gene>
<keyword evidence="3" id="KW-0274">FAD</keyword>
<dbReference type="InterPro" id="IPR036188">
    <property type="entry name" value="FAD/NAD-bd_sf"/>
</dbReference>
<dbReference type="AlphaFoldDB" id="A0A7S1V572"/>
<dbReference type="PRINTS" id="PR00469">
    <property type="entry name" value="PNDRDTASEII"/>
</dbReference>
<comment type="similarity">
    <text evidence="1">Belongs to the class-II pyridine nucleotide-disulfide oxidoreductase family.</text>
</comment>
<evidence type="ECO:0000259" key="9">
    <source>
        <dbReference type="PROSITE" id="PS51352"/>
    </source>
</evidence>
<evidence type="ECO:0000256" key="1">
    <source>
        <dbReference type="ARBA" id="ARBA00009333"/>
    </source>
</evidence>
<evidence type="ECO:0000256" key="6">
    <source>
        <dbReference type="ARBA" id="ARBA00023284"/>
    </source>
</evidence>
<protein>
    <recommendedName>
        <fullName evidence="9">Thioredoxin domain-containing protein</fullName>
    </recommendedName>
</protein>
<dbReference type="PROSITE" id="PS00194">
    <property type="entry name" value="THIOREDOXIN_1"/>
    <property type="match status" value="1"/>
</dbReference>
<reference evidence="10" key="1">
    <citation type="submission" date="2021-01" db="EMBL/GenBank/DDBJ databases">
        <authorList>
            <person name="Corre E."/>
            <person name="Pelletier E."/>
            <person name="Niang G."/>
            <person name="Scheremetjew M."/>
            <person name="Finn R."/>
            <person name="Kale V."/>
            <person name="Holt S."/>
            <person name="Cochrane G."/>
            <person name="Meng A."/>
            <person name="Brown T."/>
            <person name="Cohen L."/>
        </authorList>
    </citation>
    <scope>NUCLEOTIDE SEQUENCE</scope>
    <source>
        <strain evidence="10">CCMP 410</strain>
    </source>
</reference>
<dbReference type="InterPro" id="IPR008255">
    <property type="entry name" value="Pyr_nucl-diS_OxRdtase_2_AS"/>
</dbReference>
<sequence>MIRHLLLLLMLTAGGILARPMVRNIRSTHEFDRLLEKHAKETGLPVVVDFYSDGCGPCRMMAPIFKKMAGELGQDKVVFVKVDTNVQRELAGRYRIQSLPTFAFFLGGKKWNQFSGAGEGQLRQMTQQVIRQSELDNVKMELDALQEYYKKVEPSKTKEDIEKVYTKCVEMIKSNNKDGLCLGSAANQLARRLKKKYGSAPTLLERFDASAKNPSKSKEEGGGEKKSSSGSSSSGSTSAPTNNNKSAPNLHLATEEQLLEELEKRKADEEDDDDDEEEEELFPLYSGVSDFPERVVIVGGGPAGLSAAIYAARAGLEPVVVAPAVGGQLQGKGVVVENFPGIFSPTQEWLGPEVVLGMKRQASAYGAVFEHSIVTEVDTSERPFRVTTQKEFDNSTTAPIVIPTHSIIVATGAESNWLNIPGEQELRGGGVSSCATCDGNLYKSKHVVVVGGGDAAMEDALVLARTSASVKIIHRRDSFRASKVLAQRVLEHPNIQVVWNTIVTEIVGTNVQPDGDSEDESDVNLDDSFQIVSAAKLKNTQTGETSTLSTDAVFVAIGHTPTTQFLEGIVDFNPNHAGYVRTLQDGSSTKTSVAGIFACGDVSDAIYRQAITSAGSGAAAALDAERWLSEEGLGNEAAEFEAELLAELLKDGDTTKDGANDSSATYNAYAEASGVGRKESINAMGSEL</sequence>
<feature type="compositionally biased region" description="Basic and acidic residues" evidence="7">
    <location>
        <begin position="216"/>
        <end position="227"/>
    </location>
</feature>
<dbReference type="PROSITE" id="PS00573">
    <property type="entry name" value="PYRIDINE_REDOX_2"/>
    <property type="match status" value="1"/>
</dbReference>
<dbReference type="PROSITE" id="PS51352">
    <property type="entry name" value="THIOREDOXIN_2"/>
    <property type="match status" value="1"/>
</dbReference>
<organism evidence="10">
    <name type="scientific">Grammatophora oceanica</name>
    <dbReference type="NCBI Taxonomy" id="210454"/>
    <lineage>
        <taxon>Eukaryota</taxon>
        <taxon>Sar</taxon>
        <taxon>Stramenopiles</taxon>
        <taxon>Ochrophyta</taxon>
        <taxon>Bacillariophyta</taxon>
        <taxon>Fragilariophyceae</taxon>
        <taxon>Fragilariophycidae</taxon>
        <taxon>Rhabdonematales</taxon>
        <taxon>Grammatophoraceae</taxon>
        <taxon>Grammatophora</taxon>
    </lineage>
</organism>
<dbReference type="Pfam" id="PF00085">
    <property type="entry name" value="Thioredoxin"/>
    <property type="match status" value="1"/>
</dbReference>
<evidence type="ECO:0000256" key="2">
    <source>
        <dbReference type="ARBA" id="ARBA00022630"/>
    </source>
</evidence>
<dbReference type="PRINTS" id="PR00368">
    <property type="entry name" value="FADPNR"/>
</dbReference>
<dbReference type="PANTHER" id="PTHR48105">
    <property type="entry name" value="THIOREDOXIN REDUCTASE 1-RELATED-RELATED"/>
    <property type="match status" value="1"/>
</dbReference>
<keyword evidence="6" id="KW-0676">Redox-active center</keyword>
<keyword evidence="4" id="KW-0560">Oxidoreductase</keyword>
<keyword evidence="5" id="KW-1015">Disulfide bond</keyword>
<dbReference type="InterPro" id="IPR017937">
    <property type="entry name" value="Thioredoxin_CS"/>
</dbReference>
<feature type="signal peptide" evidence="8">
    <location>
        <begin position="1"/>
        <end position="18"/>
    </location>
</feature>
<dbReference type="GO" id="GO:0097237">
    <property type="term" value="P:cellular response to toxic substance"/>
    <property type="evidence" value="ECO:0007669"/>
    <property type="project" value="UniProtKB-ARBA"/>
</dbReference>
<evidence type="ECO:0000256" key="4">
    <source>
        <dbReference type="ARBA" id="ARBA00023002"/>
    </source>
</evidence>
<evidence type="ECO:0000313" key="10">
    <source>
        <dbReference type="EMBL" id="CAD9286399.1"/>
    </source>
</evidence>
<dbReference type="Gene3D" id="3.40.30.10">
    <property type="entry name" value="Glutaredoxin"/>
    <property type="match status" value="1"/>
</dbReference>
<accession>A0A7S1V572</accession>
<dbReference type="SUPFAM" id="SSF51905">
    <property type="entry name" value="FAD/NAD(P)-binding domain"/>
    <property type="match status" value="1"/>
</dbReference>
<dbReference type="Gene3D" id="3.50.50.60">
    <property type="entry name" value="FAD/NAD(P)-binding domain"/>
    <property type="match status" value="2"/>
</dbReference>
<dbReference type="InterPro" id="IPR050097">
    <property type="entry name" value="Ferredoxin-NADP_redctase_2"/>
</dbReference>
<dbReference type="GO" id="GO:0016668">
    <property type="term" value="F:oxidoreductase activity, acting on a sulfur group of donors, NAD(P) as acceptor"/>
    <property type="evidence" value="ECO:0007669"/>
    <property type="project" value="UniProtKB-ARBA"/>
</dbReference>
<dbReference type="InterPro" id="IPR023753">
    <property type="entry name" value="FAD/NAD-binding_dom"/>
</dbReference>
<feature type="chain" id="PRO_5031448414" description="Thioredoxin domain-containing protein" evidence="8">
    <location>
        <begin position="19"/>
        <end position="688"/>
    </location>
</feature>
<feature type="compositionally biased region" description="Polar residues" evidence="7">
    <location>
        <begin position="237"/>
        <end position="247"/>
    </location>
</feature>
<evidence type="ECO:0000256" key="7">
    <source>
        <dbReference type="SAM" id="MobiDB-lite"/>
    </source>
</evidence>
<feature type="region of interest" description="Disordered" evidence="7">
    <location>
        <begin position="264"/>
        <end position="284"/>
    </location>
</feature>
<feature type="region of interest" description="Disordered" evidence="7">
    <location>
        <begin position="204"/>
        <end position="250"/>
    </location>
</feature>
<dbReference type="EMBL" id="HBGK01028277">
    <property type="protein sequence ID" value="CAD9286399.1"/>
    <property type="molecule type" value="Transcribed_RNA"/>
</dbReference>